<dbReference type="CDD" id="cd03801">
    <property type="entry name" value="GT4_PimA-like"/>
    <property type="match status" value="1"/>
</dbReference>
<feature type="domain" description="Glycosyltransferase subfamily 4-like N-terminal" evidence="3">
    <location>
        <begin position="22"/>
        <end position="170"/>
    </location>
</feature>
<gene>
    <name evidence="4" type="ORF">QE412_003056</name>
</gene>
<keyword evidence="2" id="KW-0808">Transferase</keyword>
<reference evidence="4 5" key="1">
    <citation type="submission" date="2023-07" db="EMBL/GenBank/DDBJ databases">
        <title>Functional and genomic diversity of the sorghum phyllosphere microbiome.</title>
        <authorList>
            <person name="Shade A."/>
        </authorList>
    </citation>
    <scope>NUCLEOTIDE SEQUENCE [LARGE SCALE GENOMIC DNA]</scope>
    <source>
        <strain evidence="4 5">SORGH_AS_1207</strain>
    </source>
</reference>
<dbReference type="PANTHER" id="PTHR12526:SF638">
    <property type="entry name" value="SPORE COAT PROTEIN SA"/>
    <property type="match status" value="1"/>
</dbReference>
<dbReference type="InterPro" id="IPR028098">
    <property type="entry name" value="Glyco_trans_4-like_N"/>
</dbReference>
<dbReference type="Proteomes" id="UP001226691">
    <property type="component" value="Unassembled WGS sequence"/>
</dbReference>
<dbReference type="Gene3D" id="3.40.50.2000">
    <property type="entry name" value="Glycogen Phosphorylase B"/>
    <property type="match status" value="2"/>
</dbReference>
<evidence type="ECO:0000259" key="3">
    <source>
        <dbReference type="Pfam" id="PF13439"/>
    </source>
</evidence>
<dbReference type="PANTHER" id="PTHR12526">
    <property type="entry name" value="GLYCOSYLTRANSFERASE"/>
    <property type="match status" value="1"/>
</dbReference>
<name>A0ABU0TXU5_MICTR</name>
<keyword evidence="5" id="KW-1185">Reference proteome</keyword>
<keyword evidence="1" id="KW-0328">Glycosyltransferase</keyword>
<dbReference type="RefSeq" id="WP_307485734.1">
    <property type="nucleotide sequence ID" value="NZ_JAUTBF010000001.1"/>
</dbReference>
<protein>
    <submittedName>
        <fullName evidence="4">Glycosyltransferase involved in cell wall biosynthesis</fullName>
    </submittedName>
</protein>
<evidence type="ECO:0000256" key="2">
    <source>
        <dbReference type="ARBA" id="ARBA00022679"/>
    </source>
</evidence>
<evidence type="ECO:0000256" key="1">
    <source>
        <dbReference type="ARBA" id="ARBA00022676"/>
    </source>
</evidence>
<sequence length="366" mass="39254">MDELSIVQPYVPRYRVPFFDGLADALHADGVRLRVIAGSPTGAQAERQDAASAPWLETVESRVLAVGRRHLSLTSSRKLWRGSDAVIVPYQGTSLDALSALLRRNDRKVGVWGHIASYTSPLNALDGAIERWQLRRADHVFAYMPSGAAFARRAGVTPDRITTTMNSIDSAELEREVAALTGTTARQKLRERGVPDGPYLAYVGGLDESKRISFLAHALDIVRERGSDVHVVVLGLGGQAGVLDRAASRGQVSMLGYGAAADKAAVLVGAEAVVNPGRVGLIAVDCLAARTPLITTDWPWHAPELEYLIEGEQVQITADDPLAFADAMIAASAGALEHPDTSWPPAPSIDGMVTNFRTGVRHMLAL</sequence>
<organism evidence="4 5">
    <name type="scientific">Microbacterium trichothecenolyticum</name>
    <name type="common">Aureobacterium trichothecenolyticum</name>
    <dbReference type="NCBI Taxonomy" id="69370"/>
    <lineage>
        <taxon>Bacteria</taxon>
        <taxon>Bacillati</taxon>
        <taxon>Actinomycetota</taxon>
        <taxon>Actinomycetes</taxon>
        <taxon>Micrococcales</taxon>
        <taxon>Microbacteriaceae</taxon>
        <taxon>Microbacterium</taxon>
    </lineage>
</organism>
<evidence type="ECO:0000313" key="5">
    <source>
        <dbReference type="Proteomes" id="UP001226691"/>
    </source>
</evidence>
<accession>A0ABU0TXU5</accession>
<dbReference type="Pfam" id="PF13439">
    <property type="entry name" value="Glyco_transf_4"/>
    <property type="match status" value="1"/>
</dbReference>
<proteinExistence type="predicted"/>
<dbReference type="Pfam" id="PF13692">
    <property type="entry name" value="Glyco_trans_1_4"/>
    <property type="match status" value="1"/>
</dbReference>
<comment type="caution">
    <text evidence="4">The sequence shown here is derived from an EMBL/GenBank/DDBJ whole genome shotgun (WGS) entry which is preliminary data.</text>
</comment>
<evidence type="ECO:0000313" key="4">
    <source>
        <dbReference type="EMBL" id="MDQ1124483.1"/>
    </source>
</evidence>
<dbReference type="SUPFAM" id="SSF53756">
    <property type="entry name" value="UDP-Glycosyltransferase/glycogen phosphorylase"/>
    <property type="match status" value="1"/>
</dbReference>
<dbReference type="EMBL" id="JAUTBF010000001">
    <property type="protein sequence ID" value="MDQ1124483.1"/>
    <property type="molecule type" value="Genomic_DNA"/>
</dbReference>